<dbReference type="PANTHER" id="PTHR10270">
    <property type="entry name" value="SOX TRANSCRIPTION FACTOR"/>
    <property type="match status" value="1"/>
</dbReference>
<dbReference type="AlphaFoldDB" id="A0AAE9J4C2"/>
<dbReference type="GO" id="GO:0005516">
    <property type="term" value="F:calmodulin binding"/>
    <property type="evidence" value="ECO:0007669"/>
    <property type="project" value="UniProtKB-KW"/>
</dbReference>
<evidence type="ECO:0000256" key="1">
    <source>
        <dbReference type="ARBA" id="ARBA00004324"/>
    </source>
</evidence>
<keyword evidence="16" id="KW-1185">Reference proteome</keyword>
<dbReference type="GO" id="GO:0003677">
    <property type="term" value="F:DNA binding"/>
    <property type="evidence" value="ECO:0007669"/>
    <property type="project" value="UniProtKB-UniRule"/>
</dbReference>
<evidence type="ECO:0000256" key="7">
    <source>
        <dbReference type="ARBA" id="ARBA00023125"/>
    </source>
</evidence>
<dbReference type="CDD" id="cd22004">
    <property type="entry name" value="HMG-box_SOX"/>
    <property type="match status" value="1"/>
</dbReference>
<keyword evidence="7 12" id="KW-0238">DNA-binding</keyword>
<keyword evidence="6" id="KW-0726">Sexual differentiation</keyword>
<reference evidence="15 16" key="1">
    <citation type="submission" date="2022-04" db="EMBL/GenBank/DDBJ databases">
        <title>Chromosome-level reference genomes for two strains of Caenorhabditis briggsae: an improved platform for comparative genomics.</title>
        <authorList>
            <person name="Stevens L."/>
            <person name="Andersen E."/>
        </authorList>
    </citation>
    <scope>NUCLEOTIDE SEQUENCE [LARGE SCALE GENOMIC DNA]</scope>
    <source>
        <strain evidence="15">VX34</strain>
        <tissue evidence="15">Whole-organism</tissue>
    </source>
</reference>
<comment type="function">
    <text evidence="11">Transcriptional regulator that controls a genetic switch in male development. It is necessary and sufficient for initiating male sex determination by directing the development of supporting cell precursors (pre-Sertoli cells) as Sertoli rather than granulosa cells. Involved in different aspects of gene regulation including promoter activation or repression. Binds to the DNA consensus sequence 5'-[AT]AACAA[AT]-3'. SRY HMG box recognizes DNA by partial intercalation in the minor groove and promotes DNA bending. Also involved in pre-mRNA splicing. In male adult brain involved in the maintenance of motor functions of dopaminergic neurons.</text>
</comment>
<feature type="region of interest" description="Disordered" evidence="13">
    <location>
        <begin position="149"/>
        <end position="197"/>
    </location>
</feature>
<keyword evidence="4" id="KW-0221">Differentiation</keyword>
<evidence type="ECO:0000256" key="4">
    <source>
        <dbReference type="ARBA" id="ARBA00022782"/>
    </source>
</evidence>
<protein>
    <recommendedName>
        <fullName evidence="3">Sex-determining region Y protein</fullName>
    </recommendedName>
    <alternativeName>
        <fullName evidence="10">Testis-determining factor</fullName>
    </alternativeName>
</protein>
<dbReference type="Pfam" id="PF00505">
    <property type="entry name" value="HMG_box"/>
    <property type="match status" value="1"/>
</dbReference>
<organism evidence="15 16">
    <name type="scientific">Caenorhabditis briggsae</name>
    <dbReference type="NCBI Taxonomy" id="6238"/>
    <lineage>
        <taxon>Eukaryota</taxon>
        <taxon>Metazoa</taxon>
        <taxon>Ecdysozoa</taxon>
        <taxon>Nematoda</taxon>
        <taxon>Chromadorea</taxon>
        <taxon>Rhabditida</taxon>
        <taxon>Rhabditina</taxon>
        <taxon>Rhabditomorpha</taxon>
        <taxon>Rhabditoidea</taxon>
        <taxon>Rhabditidae</taxon>
        <taxon>Peloderinae</taxon>
        <taxon>Caenorhabditis</taxon>
    </lineage>
</organism>
<evidence type="ECO:0000256" key="10">
    <source>
        <dbReference type="ARBA" id="ARBA00032498"/>
    </source>
</evidence>
<proteinExistence type="inferred from homology"/>
<dbReference type="InterPro" id="IPR009071">
    <property type="entry name" value="HMG_box_dom"/>
</dbReference>
<evidence type="ECO:0000256" key="2">
    <source>
        <dbReference type="ARBA" id="ARBA00005998"/>
    </source>
</evidence>
<evidence type="ECO:0000256" key="8">
    <source>
        <dbReference type="ARBA" id="ARBA00023159"/>
    </source>
</evidence>
<accession>A0AAE9J4C2</accession>
<keyword evidence="9" id="KW-0804">Transcription</keyword>
<dbReference type="InterPro" id="IPR050140">
    <property type="entry name" value="SRY-related_HMG-box_TF-like"/>
</dbReference>
<dbReference type="SMART" id="SM00398">
    <property type="entry name" value="HMG"/>
    <property type="match status" value="1"/>
</dbReference>
<keyword evidence="5" id="KW-0112">Calmodulin-binding</keyword>
<evidence type="ECO:0000256" key="3">
    <source>
        <dbReference type="ARBA" id="ARBA00019052"/>
    </source>
</evidence>
<dbReference type="InterPro" id="IPR036910">
    <property type="entry name" value="HMG_box_dom_sf"/>
</dbReference>
<dbReference type="GO" id="GO:0030154">
    <property type="term" value="P:cell differentiation"/>
    <property type="evidence" value="ECO:0007669"/>
    <property type="project" value="UniProtKB-KW"/>
</dbReference>
<dbReference type="GO" id="GO:0006357">
    <property type="term" value="P:regulation of transcription by RNA polymerase II"/>
    <property type="evidence" value="ECO:0007669"/>
    <property type="project" value="UniProtKB-ARBA"/>
</dbReference>
<evidence type="ECO:0000256" key="11">
    <source>
        <dbReference type="ARBA" id="ARBA00045821"/>
    </source>
</evidence>
<evidence type="ECO:0000256" key="6">
    <source>
        <dbReference type="ARBA" id="ARBA00022928"/>
    </source>
</evidence>
<dbReference type="PROSITE" id="PS50118">
    <property type="entry name" value="HMG_BOX_2"/>
    <property type="match status" value="1"/>
</dbReference>
<evidence type="ECO:0000256" key="5">
    <source>
        <dbReference type="ARBA" id="ARBA00022860"/>
    </source>
</evidence>
<feature type="domain" description="HMG box" evidence="14">
    <location>
        <begin position="76"/>
        <end position="144"/>
    </location>
</feature>
<evidence type="ECO:0000256" key="9">
    <source>
        <dbReference type="ARBA" id="ARBA00023163"/>
    </source>
</evidence>
<dbReference type="GO" id="GO:0016607">
    <property type="term" value="C:nuclear speck"/>
    <property type="evidence" value="ECO:0007669"/>
    <property type="project" value="UniProtKB-SubCell"/>
</dbReference>
<dbReference type="Proteomes" id="UP000829354">
    <property type="component" value="Chromosome I"/>
</dbReference>
<evidence type="ECO:0000313" key="15">
    <source>
        <dbReference type="EMBL" id="UMM14058.1"/>
    </source>
</evidence>
<keyword evidence="8" id="KW-0010">Activator</keyword>
<dbReference type="EMBL" id="CP092620">
    <property type="protein sequence ID" value="UMM14058.1"/>
    <property type="molecule type" value="Genomic_DNA"/>
</dbReference>
<feature type="DNA-binding region" description="HMG box" evidence="12">
    <location>
        <begin position="76"/>
        <end position="144"/>
    </location>
</feature>
<feature type="compositionally biased region" description="Polar residues" evidence="13">
    <location>
        <begin position="173"/>
        <end position="197"/>
    </location>
</feature>
<comment type="subcellular location">
    <subcellularLocation>
        <location evidence="1">Nucleus speckle</location>
    </subcellularLocation>
</comment>
<feature type="region of interest" description="Disordered" evidence="13">
    <location>
        <begin position="261"/>
        <end position="291"/>
    </location>
</feature>
<feature type="compositionally biased region" description="Low complexity" evidence="13">
    <location>
        <begin position="262"/>
        <end position="285"/>
    </location>
</feature>
<dbReference type="GO" id="GO:0007548">
    <property type="term" value="P:sex differentiation"/>
    <property type="evidence" value="ECO:0007669"/>
    <property type="project" value="UniProtKB-KW"/>
</dbReference>
<dbReference type="PANTHER" id="PTHR10270:SF161">
    <property type="entry name" value="SEX-DETERMINING REGION Y PROTEIN"/>
    <property type="match status" value="1"/>
</dbReference>
<name>A0AAE9J4C2_CAEBR</name>
<keyword evidence="12" id="KW-0539">Nucleus</keyword>
<gene>
    <name evidence="15" type="ORF">L5515_002032</name>
</gene>
<evidence type="ECO:0000313" key="16">
    <source>
        <dbReference type="Proteomes" id="UP000829354"/>
    </source>
</evidence>
<dbReference type="Gene3D" id="1.10.30.10">
    <property type="entry name" value="High mobility group box domain"/>
    <property type="match status" value="1"/>
</dbReference>
<sequence>MTGNGKREFLRFKMAPLRIDLVRPQSTELIKLKPTSRMDPMFNINFQSATMMMPEFPPVQGQKPTPYDKKKDPNHVKRPMNSFMVFSQAERKKITMAQPHLHNAVISQQLSKKWKDMTPEEKDPYVKEADKLKMEHALQNPGYKYQPRRKLKGVPAKSTVSDENSEGKKATPQRKNAQPMAQIQQYPGSSNQMSFPMQSFGFYGHQPHTQNPQGQIHGGGHPYFNHGLAPMVDQMTNNYYDFSSQQNYQHDYTMFAPIQNRTSSNESSESWNTTTSSSMPTSSESRAPSALTVDEFPGINAGFVFPKYEF</sequence>
<evidence type="ECO:0000256" key="13">
    <source>
        <dbReference type="SAM" id="MobiDB-lite"/>
    </source>
</evidence>
<evidence type="ECO:0000259" key="14">
    <source>
        <dbReference type="PROSITE" id="PS50118"/>
    </source>
</evidence>
<evidence type="ECO:0000256" key="12">
    <source>
        <dbReference type="PROSITE-ProRule" id="PRU00267"/>
    </source>
</evidence>
<dbReference type="SUPFAM" id="SSF47095">
    <property type="entry name" value="HMG-box"/>
    <property type="match status" value="1"/>
</dbReference>
<comment type="similarity">
    <text evidence="2">Belongs to the SRY family.</text>
</comment>